<evidence type="ECO:0000256" key="2">
    <source>
        <dbReference type="SAM" id="SignalP"/>
    </source>
</evidence>
<feature type="domain" description="Saposin B-type" evidence="3">
    <location>
        <begin position="28"/>
        <end position="107"/>
    </location>
</feature>
<evidence type="ECO:0000256" key="1">
    <source>
        <dbReference type="ARBA" id="ARBA00023157"/>
    </source>
</evidence>
<keyword evidence="2" id="KW-0732">Signal</keyword>
<name>A0A4S2LDP8_OPIFE</name>
<feature type="chain" id="PRO_5020894041" description="Saposin B-type domain-containing protein" evidence="2">
    <location>
        <begin position="18"/>
        <end position="111"/>
    </location>
</feature>
<evidence type="ECO:0000313" key="5">
    <source>
        <dbReference type="Proteomes" id="UP000308267"/>
    </source>
</evidence>
<accession>A0A4S2LDP8</accession>
<feature type="signal peptide" evidence="2">
    <location>
        <begin position="1"/>
        <end position="17"/>
    </location>
</feature>
<organism evidence="4 5">
    <name type="scientific">Opisthorchis felineus</name>
    <dbReference type="NCBI Taxonomy" id="147828"/>
    <lineage>
        <taxon>Eukaryota</taxon>
        <taxon>Metazoa</taxon>
        <taxon>Spiralia</taxon>
        <taxon>Lophotrochozoa</taxon>
        <taxon>Platyhelminthes</taxon>
        <taxon>Trematoda</taxon>
        <taxon>Digenea</taxon>
        <taxon>Opisthorchiida</taxon>
        <taxon>Opisthorchiata</taxon>
        <taxon>Opisthorchiidae</taxon>
        <taxon>Opisthorchis</taxon>
    </lineage>
</organism>
<sequence>MIRTWFILTTLLLVTKSSEVQTGNTGLRNVLCTVCETILHLVKTDENAKKELTQWVENACNKFKIISLLCPSISRRFISEAMKMLQANEPKDICKHCMVLLIANQETRPMK</sequence>
<evidence type="ECO:0000259" key="3">
    <source>
        <dbReference type="PROSITE" id="PS50015"/>
    </source>
</evidence>
<dbReference type="Proteomes" id="UP000308267">
    <property type="component" value="Unassembled WGS sequence"/>
</dbReference>
<dbReference type="InterPro" id="IPR011001">
    <property type="entry name" value="Saposin-like"/>
</dbReference>
<keyword evidence="5" id="KW-1185">Reference proteome</keyword>
<gene>
    <name evidence="4" type="ORF">CRM22_009629</name>
</gene>
<dbReference type="PROSITE" id="PS50015">
    <property type="entry name" value="SAP_B"/>
    <property type="match status" value="1"/>
</dbReference>
<evidence type="ECO:0000313" key="4">
    <source>
        <dbReference type="EMBL" id="TGZ58458.1"/>
    </source>
</evidence>
<proteinExistence type="predicted"/>
<protein>
    <recommendedName>
        <fullName evidence="3">Saposin B-type domain-containing protein</fullName>
    </recommendedName>
</protein>
<dbReference type="AlphaFoldDB" id="A0A4S2LDP8"/>
<dbReference type="SUPFAM" id="SSF47862">
    <property type="entry name" value="Saposin"/>
    <property type="match status" value="1"/>
</dbReference>
<reference evidence="4 5" key="1">
    <citation type="journal article" date="2019" name="BMC Genomics">
        <title>New insights from Opisthorchis felineus genome: update on genomics of the epidemiologically important liver flukes.</title>
        <authorList>
            <person name="Ershov N.I."/>
            <person name="Mordvinov V.A."/>
            <person name="Prokhortchouk E.B."/>
            <person name="Pakharukova M.Y."/>
            <person name="Gunbin K.V."/>
            <person name="Ustyantsev K."/>
            <person name="Genaev M.A."/>
            <person name="Blinov A.G."/>
            <person name="Mazur A."/>
            <person name="Boulygina E."/>
            <person name="Tsygankova S."/>
            <person name="Khrameeva E."/>
            <person name="Chekanov N."/>
            <person name="Fan G."/>
            <person name="Xiao A."/>
            <person name="Zhang H."/>
            <person name="Xu X."/>
            <person name="Yang H."/>
            <person name="Solovyev V."/>
            <person name="Lee S.M."/>
            <person name="Liu X."/>
            <person name="Afonnikov D.A."/>
            <person name="Skryabin K.G."/>
        </authorList>
    </citation>
    <scope>NUCLEOTIDE SEQUENCE [LARGE SCALE GENOMIC DNA]</scope>
    <source>
        <strain evidence="4">AK-0245</strain>
        <tissue evidence="4">Whole organism</tissue>
    </source>
</reference>
<dbReference type="OrthoDB" id="69496at2759"/>
<dbReference type="InterPro" id="IPR008139">
    <property type="entry name" value="SaposinB_dom"/>
</dbReference>
<keyword evidence="1" id="KW-1015">Disulfide bond</keyword>
<dbReference type="EMBL" id="SJOL01009280">
    <property type="protein sequence ID" value="TGZ58458.1"/>
    <property type="molecule type" value="Genomic_DNA"/>
</dbReference>
<comment type="caution">
    <text evidence="4">The sequence shown here is derived from an EMBL/GenBank/DDBJ whole genome shotgun (WGS) entry which is preliminary data.</text>
</comment>